<proteinExistence type="inferred from homology"/>
<feature type="transmembrane region" description="Helical" evidence="3">
    <location>
        <begin position="67"/>
        <end position="88"/>
    </location>
</feature>
<dbReference type="EMBL" id="FOYI01000004">
    <property type="protein sequence ID" value="SFR07608.1"/>
    <property type="molecule type" value="Genomic_DNA"/>
</dbReference>
<dbReference type="Pfam" id="PF09527">
    <property type="entry name" value="ATPase_gene1"/>
    <property type="match status" value="1"/>
</dbReference>
<dbReference type="GO" id="GO:1902600">
    <property type="term" value="P:proton transmembrane transport"/>
    <property type="evidence" value="ECO:0007669"/>
    <property type="project" value="UniProtKB-KW"/>
</dbReference>
<dbReference type="OrthoDB" id="15401at2"/>
<feature type="region of interest" description="Disordered" evidence="2">
    <location>
        <begin position="105"/>
        <end position="133"/>
    </location>
</feature>
<accession>A0A1I6DQH2</accession>
<organism evidence="4 5">
    <name type="scientific">Poseidonocella sedimentorum</name>
    <dbReference type="NCBI Taxonomy" id="871652"/>
    <lineage>
        <taxon>Bacteria</taxon>
        <taxon>Pseudomonadati</taxon>
        <taxon>Pseudomonadota</taxon>
        <taxon>Alphaproteobacteria</taxon>
        <taxon>Rhodobacterales</taxon>
        <taxon>Roseobacteraceae</taxon>
        <taxon>Poseidonocella</taxon>
    </lineage>
</organism>
<name>A0A1I6DQH2_9RHOB</name>
<keyword evidence="5" id="KW-1185">Reference proteome</keyword>
<keyword evidence="3" id="KW-0812">Transmembrane</keyword>
<dbReference type="RefSeq" id="WP_092079212.1">
    <property type="nucleotide sequence ID" value="NZ_FOYI01000004.1"/>
</dbReference>
<evidence type="ECO:0000256" key="2">
    <source>
        <dbReference type="SAM" id="MobiDB-lite"/>
    </source>
</evidence>
<dbReference type="AlphaFoldDB" id="A0A1I6DQH2"/>
<dbReference type="GO" id="GO:0045259">
    <property type="term" value="C:proton-transporting ATP synthase complex"/>
    <property type="evidence" value="ECO:0007669"/>
    <property type="project" value="UniProtKB-UniRule"/>
</dbReference>
<keyword evidence="1 3" id="KW-0472">Membrane</keyword>
<feature type="compositionally biased region" description="Basic and acidic residues" evidence="2">
    <location>
        <begin position="120"/>
        <end position="133"/>
    </location>
</feature>
<evidence type="ECO:0000313" key="5">
    <source>
        <dbReference type="Proteomes" id="UP000199302"/>
    </source>
</evidence>
<keyword evidence="1" id="KW-0375">Hydrogen ion transport</keyword>
<dbReference type="Proteomes" id="UP000199302">
    <property type="component" value="Unassembled WGS sequence"/>
</dbReference>
<evidence type="ECO:0000256" key="3">
    <source>
        <dbReference type="SAM" id="Phobius"/>
    </source>
</evidence>
<feature type="compositionally biased region" description="Acidic residues" evidence="2">
    <location>
        <begin position="107"/>
        <end position="118"/>
    </location>
</feature>
<evidence type="ECO:0000256" key="1">
    <source>
        <dbReference type="PIRNR" id="PIRNR032126"/>
    </source>
</evidence>
<dbReference type="STRING" id="871652.SAMN04515673_104257"/>
<keyword evidence="1" id="KW-0813">Transport</keyword>
<sequence length="133" mass="14499">MHEPSDDTPKASLAERIEAARAQHAPKPHMEEHYSQAQHAWRMVTELVAGLGIGFGIGYGLDRLLGTTPWLMVLFIFLGFAAGIKVMMRSAKEIQRLQALELGVGETADDDNADDANADEGTKAHGDRDDRTG</sequence>
<dbReference type="InterPro" id="IPR032820">
    <property type="entry name" value="ATPase_put"/>
</dbReference>
<dbReference type="InterPro" id="IPR016989">
    <property type="entry name" value="Atp1_alphaprobac"/>
</dbReference>
<comment type="function">
    <text evidence="1">A possible function for this protein is to guide the assembly of the membrane sector of the ATPase enzyme complex.</text>
</comment>
<dbReference type="PIRSF" id="PIRSF032126">
    <property type="entry name" value="F0F1_ATP_synthase_subunit_I"/>
    <property type="match status" value="1"/>
</dbReference>
<evidence type="ECO:0000313" key="4">
    <source>
        <dbReference type="EMBL" id="SFR07608.1"/>
    </source>
</evidence>
<keyword evidence="1" id="KW-0406">Ion transport</keyword>
<reference evidence="4 5" key="1">
    <citation type="submission" date="2016-10" db="EMBL/GenBank/DDBJ databases">
        <authorList>
            <person name="de Groot N.N."/>
        </authorList>
    </citation>
    <scope>NUCLEOTIDE SEQUENCE [LARGE SCALE GENOMIC DNA]</scope>
    <source>
        <strain evidence="5">KMM 9023,NRIC 0796,JCM 17311,KCTC 23692</strain>
    </source>
</reference>
<keyword evidence="3" id="KW-1133">Transmembrane helix</keyword>
<protein>
    <recommendedName>
        <fullName evidence="1">ATP synthase protein I</fullName>
    </recommendedName>
</protein>
<gene>
    <name evidence="4" type="ORF">SAMN04515673_104257</name>
</gene>
<comment type="similarity">
    <text evidence="1">Belongs to the bacterial AtpI family.</text>
</comment>